<keyword evidence="6" id="KW-1185">Reference proteome</keyword>
<accession>A0ABW7XFG2</accession>
<protein>
    <submittedName>
        <fullName evidence="5">GbsR/MarR family transcriptional regulator</fullName>
    </submittedName>
</protein>
<dbReference type="Proteomes" id="UP001611580">
    <property type="component" value="Unassembled WGS sequence"/>
</dbReference>
<feature type="compositionally biased region" description="Low complexity" evidence="4">
    <location>
        <begin position="140"/>
        <end position="149"/>
    </location>
</feature>
<evidence type="ECO:0000313" key="5">
    <source>
        <dbReference type="EMBL" id="MFI2486105.1"/>
    </source>
</evidence>
<organism evidence="5 6">
    <name type="scientific">Promicromonospora kroppenstedtii</name>
    <dbReference type="NCBI Taxonomy" id="440482"/>
    <lineage>
        <taxon>Bacteria</taxon>
        <taxon>Bacillati</taxon>
        <taxon>Actinomycetota</taxon>
        <taxon>Actinomycetes</taxon>
        <taxon>Micrococcales</taxon>
        <taxon>Promicromonosporaceae</taxon>
        <taxon>Promicromonospora</taxon>
    </lineage>
</organism>
<dbReference type="SUPFAM" id="SSF46785">
    <property type="entry name" value="Winged helix' DNA-binding domain"/>
    <property type="match status" value="1"/>
</dbReference>
<dbReference type="RefSeq" id="WP_397401740.1">
    <property type="nucleotide sequence ID" value="NZ_JBIRYI010000002.1"/>
</dbReference>
<evidence type="ECO:0000256" key="4">
    <source>
        <dbReference type="SAM" id="MobiDB-lite"/>
    </source>
</evidence>
<name>A0ABW7XFG2_9MICO</name>
<feature type="compositionally biased region" description="Basic and acidic residues" evidence="4">
    <location>
        <begin position="150"/>
        <end position="162"/>
    </location>
</feature>
<dbReference type="EMBL" id="JBIRYI010000002">
    <property type="protein sequence ID" value="MFI2486105.1"/>
    <property type="molecule type" value="Genomic_DNA"/>
</dbReference>
<evidence type="ECO:0000256" key="2">
    <source>
        <dbReference type="ARBA" id="ARBA00023125"/>
    </source>
</evidence>
<evidence type="ECO:0000256" key="1">
    <source>
        <dbReference type="ARBA" id="ARBA00023015"/>
    </source>
</evidence>
<keyword evidence="2" id="KW-0238">DNA-binding</keyword>
<keyword evidence="1" id="KW-0805">Transcription regulation</keyword>
<comment type="caution">
    <text evidence="5">The sequence shown here is derived from an EMBL/GenBank/DDBJ whole genome shotgun (WGS) entry which is preliminary data.</text>
</comment>
<reference evidence="5 6" key="1">
    <citation type="submission" date="2024-10" db="EMBL/GenBank/DDBJ databases">
        <title>The Natural Products Discovery Center: Release of the First 8490 Sequenced Strains for Exploring Actinobacteria Biosynthetic Diversity.</title>
        <authorList>
            <person name="Kalkreuter E."/>
            <person name="Kautsar S.A."/>
            <person name="Yang D."/>
            <person name="Bader C.D."/>
            <person name="Teijaro C.N."/>
            <person name="Fluegel L."/>
            <person name="Davis C.M."/>
            <person name="Simpson J.R."/>
            <person name="Lauterbach L."/>
            <person name="Steele A.D."/>
            <person name="Gui C."/>
            <person name="Meng S."/>
            <person name="Li G."/>
            <person name="Viehrig K."/>
            <person name="Ye F."/>
            <person name="Su P."/>
            <person name="Kiefer A.F."/>
            <person name="Nichols A."/>
            <person name="Cepeda A.J."/>
            <person name="Yan W."/>
            <person name="Fan B."/>
            <person name="Jiang Y."/>
            <person name="Adhikari A."/>
            <person name="Zheng C.-J."/>
            <person name="Schuster L."/>
            <person name="Cowan T.M."/>
            <person name="Smanski M.J."/>
            <person name="Chevrette M.G."/>
            <person name="De Carvalho L.P.S."/>
            <person name="Shen B."/>
        </authorList>
    </citation>
    <scope>NUCLEOTIDE SEQUENCE [LARGE SCALE GENOMIC DNA]</scope>
    <source>
        <strain evidence="5 6">NPDC019481</strain>
    </source>
</reference>
<dbReference type="InterPro" id="IPR036390">
    <property type="entry name" value="WH_DNA-bd_sf"/>
</dbReference>
<evidence type="ECO:0000313" key="6">
    <source>
        <dbReference type="Proteomes" id="UP001611580"/>
    </source>
</evidence>
<feature type="region of interest" description="Disordered" evidence="4">
    <location>
        <begin position="140"/>
        <end position="162"/>
    </location>
</feature>
<dbReference type="Gene3D" id="1.10.10.10">
    <property type="entry name" value="Winged helix-like DNA-binding domain superfamily/Winged helix DNA-binding domain"/>
    <property type="match status" value="1"/>
</dbReference>
<dbReference type="PANTHER" id="PTHR38465:SF2">
    <property type="entry name" value="HTH-TYPE TRANSCRIPTIONAL REGULATOR MMPR5"/>
    <property type="match status" value="1"/>
</dbReference>
<dbReference type="InterPro" id="IPR036388">
    <property type="entry name" value="WH-like_DNA-bd_sf"/>
</dbReference>
<dbReference type="PANTHER" id="PTHR38465">
    <property type="entry name" value="HTH-TYPE TRANSCRIPTIONAL REGULATOR MJ1563-RELATED"/>
    <property type="match status" value="1"/>
</dbReference>
<proteinExistence type="predicted"/>
<dbReference type="InterPro" id="IPR052362">
    <property type="entry name" value="HTH-GbsR_regulator"/>
</dbReference>
<evidence type="ECO:0000256" key="3">
    <source>
        <dbReference type="ARBA" id="ARBA00023163"/>
    </source>
</evidence>
<sequence length="162" mass="17898">MDPQDPVLEWVERVSMYLARDGVPPIAGRVLGWLMVCDPPEQSAGQISDSIGASRASLTSNLRLLTTMGFLSSRTRPGNRTTYYRMADDAWSIVVRRQIAGMASFLDLSRDGIALAGPGNDDRVRQAHRTFEWMAAAFAAAPPLTTGPDEPTHDDDHEEKRR</sequence>
<gene>
    <name evidence="5" type="ORF">ACH47X_04305</name>
</gene>
<keyword evidence="3" id="KW-0804">Transcription</keyword>